<protein>
    <submittedName>
        <fullName evidence="7">SAM-dependent methyltransferase</fullName>
    </submittedName>
</protein>
<dbReference type="KEGG" id="ccro:CMC5_076650"/>
<dbReference type="STRING" id="52.CMC5_076650"/>
<dbReference type="SUPFAM" id="SSF50249">
    <property type="entry name" value="Nucleic acid-binding proteins"/>
    <property type="match status" value="1"/>
</dbReference>
<evidence type="ECO:0000256" key="1">
    <source>
        <dbReference type="ARBA" id="ARBA00022603"/>
    </source>
</evidence>
<gene>
    <name evidence="7" type="primary">smtA</name>
    <name evidence="7" type="ORF">CMC5_076650</name>
</gene>
<feature type="active site" description="Nucleophile" evidence="4">
    <location>
        <position position="424"/>
    </location>
</feature>
<evidence type="ECO:0000256" key="4">
    <source>
        <dbReference type="PROSITE-ProRule" id="PRU01024"/>
    </source>
</evidence>
<dbReference type="Gene3D" id="2.40.50.140">
    <property type="entry name" value="Nucleic acid-binding proteins"/>
    <property type="match status" value="1"/>
</dbReference>
<dbReference type="Proteomes" id="UP000067626">
    <property type="component" value="Chromosome"/>
</dbReference>
<accession>A0A0K1ES34</accession>
<evidence type="ECO:0000259" key="6">
    <source>
        <dbReference type="PROSITE" id="PS50926"/>
    </source>
</evidence>
<organism evidence="7 8">
    <name type="scientific">Chondromyces crocatus</name>
    <dbReference type="NCBI Taxonomy" id="52"/>
    <lineage>
        <taxon>Bacteria</taxon>
        <taxon>Pseudomonadati</taxon>
        <taxon>Myxococcota</taxon>
        <taxon>Polyangia</taxon>
        <taxon>Polyangiales</taxon>
        <taxon>Polyangiaceae</taxon>
        <taxon>Chondromyces</taxon>
    </lineage>
</organism>
<evidence type="ECO:0000256" key="3">
    <source>
        <dbReference type="ARBA" id="ARBA00022691"/>
    </source>
</evidence>
<name>A0A0K1ES34_CHOCO</name>
<comment type="similarity">
    <text evidence="4">Belongs to the class I-like SAM-binding methyltransferase superfamily. RNA M5U methyltransferase family.</text>
</comment>
<keyword evidence="1 4" id="KW-0489">Methyltransferase</keyword>
<dbReference type="PANTHER" id="PTHR11061">
    <property type="entry name" value="RNA M5U METHYLTRANSFERASE"/>
    <property type="match status" value="1"/>
</dbReference>
<evidence type="ECO:0000313" key="8">
    <source>
        <dbReference type="Proteomes" id="UP000067626"/>
    </source>
</evidence>
<dbReference type="CDD" id="cd02440">
    <property type="entry name" value="AdoMet_MTases"/>
    <property type="match status" value="1"/>
</dbReference>
<feature type="binding site" evidence="4">
    <location>
        <position position="356"/>
    </location>
    <ligand>
        <name>S-adenosyl-L-methionine</name>
        <dbReference type="ChEBI" id="CHEBI:59789"/>
    </ligand>
</feature>
<keyword evidence="3 4" id="KW-0949">S-adenosyl-L-methionine</keyword>
<dbReference type="InterPro" id="IPR029063">
    <property type="entry name" value="SAM-dependent_MTases_sf"/>
</dbReference>
<keyword evidence="8" id="KW-1185">Reference proteome</keyword>
<keyword evidence="2 4" id="KW-0808">Transferase</keyword>
<dbReference type="GO" id="GO:0070041">
    <property type="term" value="F:rRNA (uridine-C5-)-methyltransferase activity"/>
    <property type="evidence" value="ECO:0007669"/>
    <property type="project" value="TreeGrafter"/>
</dbReference>
<dbReference type="InterPro" id="IPR012340">
    <property type="entry name" value="NA-bd_OB-fold"/>
</dbReference>
<dbReference type="PROSITE" id="PS01230">
    <property type="entry name" value="TRMA_1"/>
    <property type="match status" value="1"/>
</dbReference>
<dbReference type="Gene3D" id="3.40.50.150">
    <property type="entry name" value="Vaccinia Virus protein VP39"/>
    <property type="match status" value="1"/>
</dbReference>
<dbReference type="Gene3D" id="2.40.50.1070">
    <property type="match status" value="1"/>
</dbReference>
<dbReference type="AlphaFoldDB" id="A0A0K1ES34"/>
<dbReference type="InterPro" id="IPR030390">
    <property type="entry name" value="MeTrfase_TrmA_AS"/>
</dbReference>
<dbReference type="Pfam" id="PF05958">
    <property type="entry name" value="tRNA_U5-meth_tr"/>
    <property type="match status" value="1"/>
</dbReference>
<dbReference type="PANTHER" id="PTHR11061:SF30">
    <property type="entry name" value="TRNA (URACIL(54)-C(5))-METHYLTRANSFERASE"/>
    <property type="match status" value="1"/>
</dbReference>
<dbReference type="InterPro" id="IPR010280">
    <property type="entry name" value="U5_MeTrfase_fam"/>
</dbReference>
<feature type="active site" evidence="5">
    <location>
        <position position="424"/>
    </location>
</feature>
<dbReference type="InterPro" id="IPR002792">
    <property type="entry name" value="TRAM_dom"/>
</dbReference>
<dbReference type="GO" id="GO:0070475">
    <property type="term" value="P:rRNA base methylation"/>
    <property type="evidence" value="ECO:0007669"/>
    <property type="project" value="TreeGrafter"/>
</dbReference>
<feature type="binding site" evidence="4">
    <location>
        <position position="291"/>
    </location>
    <ligand>
        <name>S-adenosyl-L-methionine</name>
        <dbReference type="ChEBI" id="CHEBI:59789"/>
    </ligand>
</feature>
<evidence type="ECO:0000256" key="2">
    <source>
        <dbReference type="ARBA" id="ARBA00022679"/>
    </source>
</evidence>
<dbReference type="PROSITE" id="PS51687">
    <property type="entry name" value="SAM_MT_RNA_M5U"/>
    <property type="match status" value="1"/>
</dbReference>
<proteinExistence type="inferred from homology"/>
<dbReference type="EMBL" id="CP012159">
    <property type="protein sequence ID" value="AKT43433.1"/>
    <property type="molecule type" value="Genomic_DNA"/>
</dbReference>
<dbReference type="Pfam" id="PF01938">
    <property type="entry name" value="TRAM"/>
    <property type="match status" value="1"/>
</dbReference>
<feature type="domain" description="TRAM" evidence="6">
    <location>
        <begin position="13"/>
        <end position="73"/>
    </location>
</feature>
<feature type="binding site" evidence="4">
    <location>
        <position position="323"/>
    </location>
    <ligand>
        <name>S-adenosyl-L-methionine</name>
        <dbReference type="ChEBI" id="CHEBI:59789"/>
    </ligand>
</feature>
<dbReference type="PROSITE" id="PS50926">
    <property type="entry name" value="TRAM"/>
    <property type="match status" value="1"/>
</dbReference>
<feature type="binding site" evidence="4">
    <location>
        <position position="398"/>
    </location>
    <ligand>
        <name>S-adenosyl-L-methionine</name>
        <dbReference type="ChEBI" id="CHEBI:59789"/>
    </ligand>
</feature>
<sequence length="475" mass="48831">MKKLSERGGGGSRRDRASVRPVTLSIQELAAGGSGIARTEQGEVVFVPGTASGDVVEADVDRSVRPARGKVLRVLTPGPGRVEPLCAFVTSCGGCDWMHLSAATQQEAHAVLVQRAIRRTTSDVALPPLRVHPAPQPFGYRTRARLLAKASRGGSRRGSGRGVHGTSGIGVGYRASGTHALVPVDRCLVLTPSLDALLSELPDLLVGATGEGDVLIAAGAGGRPVVELAWRGELAPSTWQQLDQRVAQGTWAGARVALEGVNRPASFGDPRPVIQGADGAPLLLSAGGFGQPSEEGASVLARRVHELVWLDAPSRPLHLLELFAGSGTLSVLLARGPNAADAADGEASLASFVAIEQGAEAAACLRENLAARGLSGKVVVADADATPIPPRVDVVVLDPPRGGASGAAAALAASSARVVVYVSCNPATLARDLALLTASGLMITHLEAVELFPQTSHVEVIVRLARRPARAAALS</sequence>
<reference evidence="7 8" key="1">
    <citation type="submission" date="2015-07" db="EMBL/GenBank/DDBJ databases">
        <title>Genome analysis of myxobacterium Chondromyces crocatus Cm c5 reveals a high potential for natural compound synthesis and the genetic basis for the loss of fruiting body formation.</title>
        <authorList>
            <person name="Zaburannyi N."/>
            <person name="Bunk B."/>
            <person name="Maier J."/>
            <person name="Overmann J."/>
            <person name="Mueller R."/>
        </authorList>
    </citation>
    <scope>NUCLEOTIDE SEQUENCE [LARGE SCALE GENOMIC DNA]</scope>
    <source>
        <strain evidence="7 8">Cm c5</strain>
    </source>
</reference>
<dbReference type="SUPFAM" id="SSF53335">
    <property type="entry name" value="S-adenosyl-L-methionine-dependent methyltransferases"/>
    <property type="match status" value="1"/>
</dbReference>
<evidence type="ECO:0000313" key="7">
    <source>
        <dbReference type="EMBL" id="AKT43433.1"/>
    </source>
</evidence>
<dbReference type="OrthoDB" id="9804590at2"/>
<evidence type="ECO:0000256" key="5">
    <source>
        <dbReference type="PROSITE-ProRule" id="PRU10015"/>
    </source>
</evidence>